<evidence type="ECO:0000259" key="4">
    <source>
        <dbReference type="Pfam" id="PF01471"/>
    </source>
</evidence>
<reference evidence="5 6" key="1">
    <citation type="submission" date="2020-09" db="EMBL/GenBank/DDBJ databases">
        <title>Isolation and identification of active actinomycetes.</title>
        <authorList>
            <person name="Li X."/>
        </authorList>
    </citation>
    <scope>NUCLEOTIDE SEQUENCE [LARGE SCALE GENOMIC DNA]</scope>
    <source>
        <strain evidence="5 6">NEAU-LLC</strain>
    </source>
</reference>
<accession>A0ABR8NHA7</accession>
<evidence type="ECO:0000313" key="5">
    <source>
        <dbReference type="EMBL" id="MBD3940080.1"/>
    </source>
</evidence>
<feature type="transmembrane region" description="Helical" evidence="3">
    <location>
        <begin position="7"/>
        <end position="26"/>
    </location>
</feature>
<evidence type="ECO:0000256" key="3">
    <source>
        <dbReference type="SAM" id="Phobius"/>
    </source>
</evidence>
<dbReference type="SUPFAM" id="SSF47090">
    <property type="entry name" value="PGBD-like"/>
    <property type="match status" value="2"/>
</dbReference>
<feature type="domain" description="Peptidoglycan binding-like" evidence="4">
    <location>
        <begin position="232"/>
        <end position="283"/>
    </location>
</feature>
<organism evidence="5 6">
    <name type="scientific">Microbacterium helvum</name>
    <dbReference type="NCBI Taxonomy" id="2773713"/>
    <lineage>
        <taxon>Bacteria</taxon>
        <taxon>Bacillati</taxon>
        <taxon>Actinomycetota</taxon>
        <taxon>Actinomycetes</taxon>
        <taxon>Micrococcales</taxon>
        <taxon>Microbacteriaceae</taxon>
        <taxon>Microbacterium</taxon>
    </lineage>
</organism>
<dbReference type="InterPro" id="IPR002477">
    <property type="entry name" value="Peptidoglycan-bd-like"/>
</dbReference>
<keyword evidence="6" id="KW-1185">Reference proteome</keyword>
<dbReference type="Gene3D" id="1.10.101.10">
    <property type="entry name" value="PGBD-like superfamily/PGBD"/>
    <property type="match status" value="2"/>
</dbReference>
<dbReference type="EMBL" id="JACXZS010000001">
    <property type="protein sequence ID" value="MBD3940080.1"/>
    <property type="molecule type" value="Genomic_DNA"/>
</dbReference>
<evidence type="ECO:0000256" key="1">
    <source>
        <dbReference type="SAM" id="Coils"/>
    </source>
</evidence>
<dbReference type="PROSITE" id="PS51257">
    <property type="entry name" value="PROKAR_LIPOPROTEIN"/>
    <property type="match status" value="1"/>
</dbReference>
<gene>
    <name evidence="5" type="ORF">IF188_00015</name>
</gene>
<comment type="caution">
    <text evidence="5">The sequence shown here is derived from an EMBL/GenBank/DDBJ whole genome shotgun (WGS) entry which is preliminary data.</text>
</comment>
<feature type="domain" description="Peptidoglycan binding-like" evidence="4">
    <location>
        <begin position="303"/>
        <end position="354"/>
    </location>
</feature>
<dbReference type="Pfam" id="PF01471">
    <property type="entry name" value="PG_binding_1"/>
    <property type="match status" value="2"/>
</dbReference>
<keyword evidence="3" id="KW-0812">Transmembrane</keyword>
<evidence type="ECO:0000313" key="6">
    <source>
        <dbReference type="Proteomes" id="UP000598426"/>
    </source>
</evidence>
<evidence type="ECO:0000256" key="2">
    <source>
        <dbReference type="SAM" id="MobiDB-lite"/>
    </source>
</evidence>
<feature type="coiled-coil region" evidence="1">
    <location>
        <begin position="36"/>
        <end position="63"/>
    </location>
</feature>
<keyword evidence="1" id="KW-0175">Coiled coil</keyword>
<feature type="coiled-coil region" evidence="1">
    <location>
        <begin position="113"/>
        <end position="140"/>
    </location>
</feature>
<dbReference type="Proteomes" id="UP000598426">
    <property type="component" value="Unassembled WGS sequence"/>
</dbReference>
<dbReference type="InterPro" id="IPR036365">
    <property type="entry name" value="PGBD-like_sf"/>
</dbReference>
<name>A0ABR8NHA7_9MICO</name>
<keyword evidence="3" id="KW-0472">Membrane</keyword>
<feature type="region of interest" description="Disordered" evidence="2">
    <location>
        <begin position="359"/>
        <end position="379"/>
    </location>
</feature>
<proteinExistence type="predicted"/>
<protein>
    <submittedName>
        <fullName evidence="5">Peptidoglycan-binding protein</fullName>
    </submittedName>
</protein>
<dbReference type="InterPro" id="IPR036366">
    <property type="entry name" value="PGBDSf"/>
</dbReference>
<sequence>MRVRSVKWWAVTAGGAIGVVILGFGLGGCASEGSPVDRAETRVAAKQKALTQAEQDAANAANAFCDASKDYILALDRYGDVLHDTAPTVGDVRAAGADLVEPREDAFDGAEAAIAARQQVAVAQAELADAQAALEQAKAGPSATPAAVATPQPTPTAVVPEADVQRVEQAESDFADAQGAITDDTPLAAASEQFNSAVVALEFSWLRLYADAGCIAEDQVLQAQQAVSAYTSALQQDLADAGYYAGAVDGVYGPETVAAIEALQQANGLPATGTVDDATAAALEADLAALGGAAAQESIASTAAVQQTLALLGFWDGPVDGVWTPELTDAVVELQTELGVEPTGAVDAATVSALEMALEELTQPAPDEPTPTPIDSSEG</sequence>
<keyword evidence="3" id="KW-1133">Transmembrane helix</keyword>